<dbReference type="InterPro" id="IPR050161">
    <property type="entry name" value="Siro_Cobalamin_biosynth"/>
</dbReference>
<dbReference type="InterPro" id="IPR014776">
    <property type="entry name" value="4pyrrole_Mease_sub2"/>
</dbReference>
<accession>A0A1M6W0V3</accession>
<dbReference type="NCBIfam" id="TIGR01470">
    <property type="entry name" value="cysG_Nterm"/>
    <property type="match status" value="1"/>
</dbReference>
<dbReference type="NCBIfam" id="TIGR01469">
    <property type="entry name" value="cobA_cysG_Cterm"/>
    <property type="match status" value="1"/>
</dbReference>
<dbReference type="Gene3D" id="3.40.50.720">
    <property type="entry name" value="NAD(P)-binding Rossmann-like Domain"/>
    <property type="match status" value="1"/>
</dbReference>
<dbReference type="InterPro" id="IPR012409">
    <property type="entry name" value="Sirohaem_synth"/>
</dbReference>
<evidence type="ECO:0000256" key="10">
    <source>
        <dbReference type="ARBA" id="ARBA00023268"/>
    </source>
</evidence>
<keyword evidence="9" id="KW-0627">Porphyrin biosynthesis</keyword>
<dbReference type="STRING" id="1848.SAMN05443637_113158"/>
<dbReference type="InterPro" id="IPR014777">
    <property type="entry name" value="4pyrrole_Mease_sub1"/>
</dbReference>
<gene>
    <name evidence="14" type="ORF">SAMN05443637_113158</name>
</gene>
<dbReference type="RefSeq" id="WP_073458240.1">
    <property type="nucleotide sequence ID" value="NZ_FRAP01000013.1"/>
</dbReference>
<feature type="active site" description="Proton donor" evidence="12">
    <location>
        <position position="219"/>
    </location>
</feature>
<evidence type="ECO:0000256" key="5">
    <source>
        <dbReference type="ARBA" id="ARBA00022691"/>
    </source>
</evidence>
<keyword evidence="5" id="KW-0949">S-adenosyl-L-methionine</keyword>
<dbReference type="SUPFAM" id="SSF51735">
    <property type="entry name" value="NAD(P)-binding Rossmann-fold domains"/>
    <property type="match status" value="1"/>
</dbReference>
<dbReference type="EMBL" id="FRAP01000013">
    <property type="protein sequence ID" value="SHK87155.1"/>
    <property type="molecule type" value="Genomic_DNA"/>
</dbReference>
<evidence type="ECO:0000256" key="4">
    <source>
        <dbReference type="ARBA" id="ARBA00022679"/>
    </source>
</evidence>
<dbReference type="AlphaFoldDB" id="A0A1M6W0V3"/>
<name>A0A1M6W0V3_PSETH</name>
<dbReference type="GO" id="GO:0032259">
    <property type="term" value="P:methylation"/>
    <property type="evidence" value="ECO:0007669"/>
    <property type="project" value="UniProtKB-KW"/>
</dbReference>
<proteinExistence type="predicted"/>
<dbReference type="GO" id="GO:0051287">
    <property type="term" value="F:NAD binding"/>
    <property type="evidence" value="ECO:0007669"/>
    <property type="project" value="InterPro"/>
</dbReference>
<reference evidence="14 15" key="1">
    <citation type="submission" date="2016-11" db="EMBL/GenBank/DDBJ databases">
        <authorList>
            <person name="Jaros S."/>
            <person name="Januszkiewicz K."/>
            <person name="Wedrychowicz H."/>
        </authorList>
    </citation>
    <scope>NUCLEOTIDE SEQUENCE [LARGE SCALE GENOMIC DNA]</scope>
    <source>
        <strain evidence="14 15">DSM 43832</strain>
    </source>
</reference>
<keyword evidence="4 14" id="KW-0808">Transferase</keyword>
<dbReference type="Pfam" id="PF13241">
    <property type="entry name" value="NAD_binding_7"/>
    <property type="match status" value="1"/>
</dbReference>
<keyword evidence="6" id="KW-0560">Oxidoreductase</keyword>
<evidence type="ECO:0000256" key="7">
    <source>
        <dbReference type="ARBA" id="ARBA00023027"/>
    </source>
</evidence>
<comment type="catalytic activity">
    <reaction evidence="11">
        <text>precorrin-2 + NAD(+) = sirohydrochlorin + NADH + 2 H(+)</text>
        <dbReference type="Rhea" id="RHEA:15613"/>
        <dbReference type="ChEBI" id="CHEBI:15378"/>
        <dbReference type="ChEBI" id="CHEBI:57540"/>
        <dbReference type="ChEBI" id="CHEBI:57945"/>
        <dbReference type="ChEBI" id="CHEBI:58351"/>
        <dbReference type="ChEBI" id="CHEBI:58827"/>
        <dbReference type="EC" id="1.3.1.76"/>
    </reaction>
</comment>
<dbReference type="Pfam" id="PF00590">
    <property type="entry name" value="TP_methylase"/>
    <property type="match status" value="1"/>
</dbReference>
<dbReference type="GO" id="GO:0043115">
    <property type="term" value="F:precorrin-2 dehydrogenase activity"/>
    <property type="evidence" value="ECO:0007669"/>
    <property type="project" value="UniProtKB-EC"/>
</dbReference>
<dbReference type="GO" id="GO:0019354">
    <property type="term" value="P:siroheme biosynthetic process"/>
    <property type="evidence" value="ECO:0007669"/>
    <property type="project" value="UniProtKB-UniPathway"/>
</dbReference>
<dbReference type="UniPathway" id="UPA00262">
    <property type="reaction ID" value="UER00222"/>
</dbReference>
<sequence>MTVAPYLVGLDLAGRRVVVVGGGTVAQRRVAGLVAAGADVELIAPEVTPAVEGMAVAGELRWTARRWTPGDLAGAWYALACTDDPEVNAAVCAEAEQRQVFCVRADHAPGGSAVTPAVGHHDGLTVGVLAGRRPRRSAAVRTAIVEALAAGLADAVDEGAEPVRPGVALVGGGPGDPELITVRGRRLLARADVVVADRLGPRDLLDGLAESVEVIDASKIPYGRAMQQEKINELLIEHARAGKFVVRLKGGDPYVFGRGFEEVLACAEAGVPVTVVPGVTSAFAVPALVDVPVSHRGVAHEIVVVSGHAAPGDPRSLVDWDALARLRGTLVLMMAVERLGAFADALLAGGRDPESPVVIVQDGSTRIERAVRATLATVAEVARAEEVSPPAVVVIGPVAGLVDHPVTSRAT</sequence>
<dbReference type="Gene3D" id="3.30.950.10">
    <property type="entry name" value="Methyltransferase, Cobalt-precorrin-4 Transmethylase, Domain 2"/>
    <property type="match status" value="1"/>
</dbReference>
<evidence type="ECO:0000256" key="1">
    <source>
        <dbReference type="ARBA" id="ARBA00005010"/>
    </source>
</evidence>
<comment type="pathway">
    <text evidence="1">Porphyrin-containing compound metabolism; siroheme biosynthesis; sirohydrochlorin from precorrin-2: step 1/1.</text>
</comment>
<evidence type="ECO:0000256" key="2">
    <source>
        <dbReference type="ARBA" id="ARBA00022573"/>
    </source>
</evidence>
<dbReference type="OrthoDB" id="9815856at2"/>
<evidence type="ECO:0000256" key="6">
    <source>
        <dbReference type="ARBA" id="ARBA00023002"/>
    </source>
</evidence>
<dbReference type="CDD" id="cd11642">
    <property type="entry name" value="SUMT"/>
    <property type="match status" value="1"/>
</dbReference>
<dbReference type="NCBIfam" id="NF004790">
    <property type="entry name" value="PRK06136.1"/>
    <property type="match status" value="1"/>
</dbReference>
<dbReference type="InterPro" id="IPR035996">
    <property type="entry name" value="4pyrrol_Methylase_sf"/>
</dbReference>
<dbReference type="Proteomes" id="UP000184363">
    <property type="component" value="Unassembled WGS sequence"/>
</dbReference>
<dbReference type="GO" id="GO:0051266">
    <property type="term" value="F:sirohydrochlorin ferrochelatase activity"/>
    <property type="evidence" value="ECO:0007669"/>
    <property type="project" value="InterPro"/>
</dbReference>
<keyword evidence="2" id="KW-0169">Cobalamin biosynthesis</keyword>
<dbReference type="FunFam" id="3.40.1010.10:FF:000003">
    <property type="entry name" value="Putative Uroporphyrinogen-III C-methyltransferase"/>
    <property type="match status" value="1"/>
</dbReference>
<keyword evidence="7" id="KW-0520">NAD</keyword>
<evidence type="ECO:0000256" key="8">
    <source>
        <dbReference type="ARBA" id="ARBA00023239"/>
    </source>
</evidence>
<evidence type="ECO:0000256" key="12">
    <source>
        <dbReference type="PIRSR" id="PIRSR036426-1"/>
    </source>
</evidence>
<feature type="domain" description="Tetrapyrrole methylase" evidence="13">
    <location>
        <begin position="167"/>
        <end position="378"/>
    </location>
</feature>
<evidence type="ECO:0000256" key="3">
    <source>
        <dbReference type="ARBA" id="ARBA00022603"/>
    </source>
</evidence>
<evidence type="ECO:0000256" key="9">
    <source>
        <dbReference type="ARBA" id="ARBA00023244"/>
    </source>
</evidence>
<feature type="active site" description="Proton acceptor" evidence="12">
    <location>
        <position position="197"/>
    </location>
</feature>
<dbReference type="InterPro" id="IPR000878">
    <property type="entry name" value="4pyrrol_Mease"/>
</dbReference>
<dbReference type="InterPro" id="IPR036291">
    <property type="entry name" value="NAD(P)-bd_dom_sf"/>
</dbReference>
<dbReference type="InterPro" id="IPR006366">
    <property type="entry name" value="CobA/CysG_C"/>
</dbReference>
<keyword evidence="8" id="KW-0456">Lyase</keyword>
<dbReference type="SUPFAM" id="SSF53790">
    <property type="entry name" value="Tetrapyrrole methylase"/>
    <property type="match status" value="1"/>
</dbReference>
<dbReference type="PANTHER" id="PTHR45790:SF3">
    <property type="entry name" value="S-ADENOSYL-L-METHIONINE-DEPENDENT UROPORPHYRINOGEN III METHYLTRANSFERASE, CHLOROPLASTIC"/>
    <property type="match status" value="1"/>
</dbReference>
<evidence type="ECO:0000313" key="14">
    <source>
        <dbReference type="EMBL" id="SHK87155.1"/>
    </source>
</evidence>
<keyword evidence="15" id="KW-1185">Reference proteome</keyword>
<keyword evidence="3 14" id="KW-0489">Methyltransferase</keyword>
<evidence type="ECO:0000256" key="11">
    <source>
        <dbReference type="ARBA" id="ARBA00047561"/>
    </source>
</evidence>
<dbReference type="PIRSF" id="PIRSF036426">
    <property type="entry name" value="Sirohaem_synth"/>
    <property type="match status" value="1"/>
</dbReference>
<dbReference type="PANTHER" id="PTHR45790">
    <property type="entry name" value="SIROHEME SYNTHASE-RELATED"/>
    <property type="match status" value="1"/>
</dbReference>
<dbReference type="InterPro" id="IPR006367">
    <property type="entry name" value="Sirohaem_synthase_N"/>
</dbReference>
<dbReference type="GO" id="GO:0009236">
    <property type="term" value="P:cobalamin biosynthetic process"/>
    <property type="evidence" value="ECO:0007669"/>
    <property type="project" value="UniProtKB-KW"/>
</dbReference>
<protein>
    <submittedName>
        <fullName evidence="14">Uroporphyrin-III C-methyltransferase / precorrin-2 dehydrogenase / sirohydrochlorin ferrochelatase</fullName>
    </submittedName>
</protein>
<dbReference type="GO" id="GO:0004851">
    <property type="term" value="F:uroporphyrin-III C-methyltransferase activity"/>
    <property type="evidence" value="ECO:0007669"/>
    <property type="project" value="InterPro"/>
</dbReference>
<keyword evidence="10" id="KW-0511">Multifunctional enzyme</keyword>
<organism evidence="14 15">
    <name type="scientific">Pseudonocardia thermophila</name>
    <dbReference type="NCBI Taxonomy" id="1848"/>
    <lineage>
        <taxon>Bacteria</taxon>
        <taxon>Bacillati</taxon>
        <taxon>Actinomycetota</taxon>
        <taxon>Actinomycetes</taxon>
        <taxon>Pseudonocardiales</taxon>
        <taxon>Pseudonocardiaceae</taxon>
        <taxon>Pseudonocardia</taxon>
    </lineage>
</organism>
<evidence type="ECO:0000259" key="13">
    <source>
        <dbReference type="Pfam" id="PF00590"/>
    </source>
</evidence>
<evidence type="ECO:0000313" key="15">
    <source>
        <dbReference type="Proteomes" id="UP000184363"/>
    </source>
</evidence>
<dbReference type="Gene3D" id="3.40.1010.10">
    <property type="entry name" value="Cobalt-precorrin-4 Transmethylase, Domain 1"/>
    <property type="match status" value="1"/>
</dbReference>